<evidence type="ECO:0000256" key="2">
    <source>
        <dbReference type="ARBA" id="ARBA00022559"/>
    </source>
</evidence>
<organism evidence="6 7">
    <name type="scientific">Musa balbisiana</name>
    <name type="common">Banana</name>
    <dbReference type="NCBI Taxonomy" id="52838"/>
    <lineage>
        <taxon>Eukaryota</taxon>
        <taxon>Viridiplantae</taxon>
        <taxon>Streptophyta</taxon>
        <taxon>Embryophyta</taxon>
        <taxon>Tracheophyta</taxon>
        <taxon>Spermatophyta</taxon>
        <taxon>Magnoliopsida</taxon>
        <taxon>Liliopsida</taxon>
        <taxon>Zingiberales</taxon>
        <taxon>Musaceae</taxon>
        <taxon>Musa</taxon>
    </lineage>
</organism>
<dbReference type="Pfam" id="PF00255">
    <property type="entry name" value="GSHPx"/>
    <property type="match status" value="1"/>
</dbReference>
<dbReference type="PRINTS" id="PR01011">
    <property type="entry name" value="GLUTPROXDASE"/>
</dbReference>
<gene>
    <name evidence="6" type="ORF">C4D60_Mb09t07050</name>
</gene>
<dbReference type="InterPro" id="IPR029760">
    <property type="entry name" value="GPX_CS"/>
</dbReference>
<proteinExistence type="inferred from homology"/>
<dbReference type="PROSITE" id="PS51355">
    <property type="entry name" value="GLUTATHIONE_PEROXID_3"/>
    <property type="match status" value="1"/>
</dbReference>
<reference evidence="6 7" key="1">
    <citation type="journal article" date="2019" name="Nat. Plants">
        <title>Genome sequencing of Musa balbisiana reveals subgenome evolution and function divergence in polyploid bananas.</title>
        <authorList>
            <person name="Yao X."/>
        </authorList>
    </citation>
    <scope>NUCLEOTIDE SEQUENCE [LARGE SCALE GENOMIC DNA]</scope>
    <source>
        <strain evidence="7">cv. DH-PKW</strain>
        <tissue evidence="6">Leaves</tissue>
    </source>
</reference>
<dbReference type="PANTHER" id="PTHR11592">
    <property type="entry name" value="GLUTATHIONE PEROXIDASE"/>
    <property type="match status" value="1"/>
</dbReference>
<evidence type="ECO:0000313" key="6">
    <source>
        <dbReference type="EMBL" id="THU46640.1"/>
    </source>
</evidence>
<dbReference type="Proteomes" id="UP000317650">
    <property type="component" value="Chromosome 9"/>
</dbReference>
<protein>
    <recommendedName>
        <fullName evidence="4">Glutathione peroxidase</fullName>
    </recommendedName>
</protein>
<keyword evidence="3 4" id="KW-0560">Oxidoreductase</keyword>
<sequence>MFKKHHFYYCWCEDDATLRLRSQTRSDSSHHHKSTHVDHIKQKRTGLKQVLRHSAISSPEVNLITVLETALSSRPCSGYDTVGNLTVSPQLLSLPLGQDMDGNDFNLGSYSGKVLLIVNVASKCGFTNSNYKEMNVLYDKYKDKGFEVLAFPCNQFASQEPGTIEEIKETACTVFKAEFPIFDKPMIDLPSLETQTRIWERPENVIPGAHHREREPNPGHQRVVDVLQAVALRRVRYDPTRAQVDEGLHLLPESKRPVEVERLVEAGASAVGAPHVLPVGHPAVAGAGQVGVVRVQVVEHIHQLSKQDKAVIIDISAESARVEEANETHRQYLEVAASAAAGDRFTGGAVVGFQGLDEEVRRRLAIRRLTALLCQLRASTVASWPLQ</sequence>
<evidence type="ECO:0000256" key="5">
    <source>
        <dbReference type="SAM" id="MobiDB-lite"/>
    </source>
</evidence>
<dbReference type="PROSITE" id="PS00763">
    <property type="entry name" value="GLUTATHIONE_PEROXID_2"/>
    <property type="match status" value="1"/>
</dbReference>
<dbReference type="GO" id="GO:0004601">
    <property type="term" value="F:peroxidase activity"/>
    <property type="evidence" value="ECO:0007669"/>
    <property type="project" value="UniProtKB-KW"/>
</dbReference>
<comment type="caution">
    <text evidence="6">The sequence shown here is derived from an EMBL/GenBank/DDBJ whole genome shotgun (WGS) entry which is preliminary data.</text>
</comment>
<dbReference type="AlphaFoldDB" id="A0A4S8IEP1"/>
<dbReference type="Gene3D" id="3.40.30.10">
    <property type="entry name" value="Glutaredoxin"/>
    <property type="match status" value="1"/>
</dbReference>
<dbReference type="SUPFAM" id="SSF52833">
    <property type="entry name" value="Thioredoxin-like"/>
    <property type="match status" value="1"/>
</dbReference>
<evidence type="ECO:0000256" key="3">
    <source>
        <dbReference type="ARBA" id="ARBA00023002"/>
    </source>
</evidence>
<dbReference type="InterPro" id="IPR036249">
    <property type="entry name" value="Thioredoxin-like_sf"/>
</dbReference>
<dbReference type="InterPro" id="IPR000889">
    <property type="entry name" value="Glutathione_peroxidase"/>
</dbReference>
<dbReference type="CDD" id="cd00340">
    <property type="entry name" value="GSH_Peroxidase"/>
    <property type="match status" value="1"/>
</dbReference>
<keyword evidence="2 4" id="KW-0575">Peroxidase</keyword>
<feature type="region of interest" description="Disordered" evidence="5">
    <location>
        <begin position="24"/>
        <end position="43"/>
    </location>
</feature>
<evidence type="ECO:0000313" key="7">
    <source>
        <dbReference type="Proteomes" id="UP000317650"/>
    </source>
</evidence>
<dbReference type="EMBL" id="PYDT01000010">
    <property type="protein sequence ID" value="THU46640.1"/>
    <property type="molecule type" value="Genomic_DNA"/>
</dbReference>
<evidence type="ECO:0000256" key="1">
    <source>
        <dbReference type="ARBA" id="ARBA00006926"/>
    </source>
</evidence>
<dbReference type="STRING" id="52838.A0A4S8IEP1"/>
<accession>A0A4S8IEP1</accession>
<dbReference type="PROSITE" id="PS00460">
    <property type="entry name" value="GLUTATHIONE_PEROXID_1"/>
    <property type="match status" value="1"/>
</dbReference>
<evidence type="ECO:0000256" key="4">
    <source>
        <dbReference type="RuleBase" id="RU000499"/>
    </source>
</evidence>
<dbReference type="GO" id="GO:0006979">
    <property type="term" value="P:response to oxidative stress"/>
    <property type="evidence" value="ECO:0007669"/>
    <property type="project" value="InterPro"/>
</dbReference>
<dbReference type="PANTHER" id="PTHR11592:SF78">
    <property type="entry name" value="GLUTATHIONE PEROXIDASE"/>
    <property type="match status" value="1"/>
</dbReference>
<comment type="similarity">
    <text evidence="1 4">Belongs to the glutathione peroxidase family.</text>
</comment>
<keyword evidence="7" id="KW-1185">Reference proteome</keyword>
<dbReference type="InterPro" id="IPR029759">
    <property type="entry name" value="GPX_AS"/>
</dbReference>
<name>A0A4S8IEP1_MUSBA</name>